<accession>A0A2J6QZ90</accession>
<sequence>MPPKNTVITNMGSEEALMLATQWISNCVQDHMYCKLVDPPDEPTELPTRLLYVGAPGDIRLCHTESLPKETLYMTLSHCWGSIRFLNLTTHNMATLERSILIDDLPKTFRDAIIFARHTAVKYIWIDSLCIIQNSDDDWQRESLRMGKVYSNAYCNIAATAASDSRAGLFVDRDIKVCLPIIIRVPNYPADESAPCSSDPSMYICEEKSLWEREITNSVLGRRGWVLQERLLARRVLYFASSQIFFECRSQQVGEFYPTVELLQKDYFDAHLKGEFSKALDNLHNIPVQHHQGYALHAWIRLVEKYTACDLTYETDRFPAIAGLAGRMEPILNCRYLAGLWEHELVHQLLWHRYGEARRTAIYQAPTWSWASIIGQVNFGFVQLSKEKCIAVQHIEVTNRDGNEMGQVITGYLRLKGALIPSSIIIDKDRLPATETHLYIEVRGFTYYFVPDTSEELDEKFTNERCFCAPCDYEEGFSSWMIGLVLKPSGKKGEYQRVGMFTNRYASSNDMRIGRRFFRLPKADHAEKALITMNFFEKYEENIDCYTFTII</sequence>
<reference evidence="2 3" key="1">
    <citation type="submission" date="2016-04" db="EMBL/GenBank/DDBJ databases">
        <title>A degradative enzymes factory behind the ericoid mycorrhizal symbiosis.</title>
        <authorList>
            <consortium name="DOE Joint Genome Institute"/>
            <person name="Martino E."/>
            <person name="Morin E."/>
            <person name="Grelet G."/>
            <person name="Kuo A."/>
            <person name="Kohler A."/>
            <person name="Daghino S."/>
            <person name="Barry K."/>
            <person name="Choi C."/>
            <person name="Cichocki N."/>
            <person name="Clum A."/>
            <person name="Copeland A."/>
            <person name="Hainaut M."/>
            <person name="Haridas S."/>
            <person name="Labutti K."/>
            <person name="Lindquist E."/>
            <person name="Lipzen A."/>
            <person name="Khouja H.-R."/>
            <person name="Murat C."/>
            <person name="Ohm R."/>
            <person name="Olson A."/>
            <person name="Spatafora J."/>
            <person name="Veneault-Fourrey C."/>
            <person name="Henrissat B."/>
            <person name="Grigoriev I."/>
            <person name="Martin F."/>
            <person name="Perotto S."/>
        </authorList>
    </citation>
    <scope>NUCLEOTIDE SEQUENCE [LARGE SCALE GENOMIC DNA]</scope>
    <source>
        <strain evidence="2 3">F</strain>
    </source>
</reference>
<evidence type="ECO:0000313" key="3">
    <source>
        <dbReference type="Proteomes" id="UP000235786"/>
    </source>
</evidence>
<protein>
    <submittedName>
        <fullName evidence="2">HET-domain-containing protein</fullName>
    </submittedName>
</protein>
<dbReference type="Pfam" id="PF06985">
    <property type="entry name" value="HET"/>
    <property type="match status" value="1"/>
</dbReference>
<gene>
    <name evidence="2" type="ORF">L207DRAFT_640834</name>
</gene>
<evidence type="ECO:0000313" key="2">
    <source>
        <dbReference type="EMBL" id="PMD31580.1"/>
    </source>
</evidence>
<evidence type="ECO:0000259" key="1">
    <source>
        <dbReference type="Pfam" id="PF06985"/>
    </source>
</evidence>
<dbReference type="PANTHER" id="PTHR33112">
    <property type="entry name" value="DOMAIN PROTEIN, PUTATIVE-RELATED"/>
    <property type="match status" value="1"/>
</dbReference>
<dbReference type="AlphaFoldDB" id="A0A2J6QZ90"/>
<dbReference type="EMBL" id="KZ613962">
    <property type="protein sequence ID" value="PMD31580.1"/>
    <property type="molecule type" value="Genomic_DNA"/>
</dbReference>
<feature type="domain" description="Heterokaryon incompatibility" evidence="1">
    <location>
        <begin position="73"/>
        <end position="229"/>
    </location>
</feature>
<dbReference type="InterPro" id="IPR010730">
    <property type="entry name" value="HET"/>
</dbReference>
<dbReference type="STRING" id="1149755.A0A2J6QZ90"/>
<organism evidence="2 3">
    <name type="scientific">Hyaloscypha variabilis (strain UAMH 11265 / GT02V1 / F)</name>
    <name type="common">Meliniomyces variabilis</name>
    <dbReference type="NCBI Taxonomy" id="1149755"/>
    <lineage>
        <taxon>Eukaryota</taxon>
        <taxon>Fungi</taxon>
        <taxon>Dikarya</taxon>
        <taxon>Ascomycota</taxon>
        <taxon>Pezizomycotina</taxon>
        <taxon>Leotiomycetes</taxon>
        <taxon>Helotiales</taxon>
        <taxon>Hyaloscyphaceae</taxon>
        <taxon>Hyaloscypha</taxon>
        <taxon>Hyaloscypha variabilis</taxon>
    </lineage>
</organism>
<name>A0A2J6QZ90_HYAVF</name>
<dbReference type="PANTHER" id="PTHR33112:SF10">
    <property type="entry name" value="TOL"/>
    <property type="match status" value="1"/>
</dbReference>
<keyword evidence="3" id="KW-1185">Reference proteome</keyword>
<dbReference type="Proteomes" id="UP000235786">
    <property type="component" value="Unassembled WGS sequence"/>
</dbReference>
<proteinExistence type="predicted"/>
<dbReference type="OrthoDB" id="2958217at2759"/>